<dbReference type="Proteomes" id="UP001519309">
    <property type="component" value="Unassembled WGS sequence"/>
</dbReference>
<dbReference type="EMBL" id="JAGGLP010000028">
    <property type="protein sequence ID" value="MBP2055245.1"/>
    <property type="molecule type" value="Genomic_DNA"/>
</dbReference>
<dbReference type="InterPro" id="IPR018062">
    <property type="entry name" value="HTH_AraC-typ_CS"/>
</dbReference>
<dbReference type="InterPro" id="IPR035418">
    <property type="entry name" value="AraC-bd_2"/>
</dbReference>
<dbReference type="SMART" id="SM00342">
    <property type="entry name" value="HTH_ARAC"/>
    <property type="match status" value="1"/>
</dbReference>
<evidence type="ECO:0000256" key="2">
    <source>
        <dbReference type="ARBA" id="ARBA00023125"/>
    </source>
</evidence>
<keyword evidence="6" id="KW-1185">Reference proteome</keyword>
<dbReference type="PANTHER" id="PTHR46796">
    <property type="entry name" value="HTH-TYPE TRANSCRIPTIONAL ACTIVATOR RHAS-RELATED"/>
    <property type="match status" value="1"/>
</dbReference>
<dbReference type="Pfam" id="PF12833">
    <property type="entry name" value="HTH_18"/>
    <property type="match status" value="1"/>
</dbReference>
<dbReference type="Pfam" id="PF14525">
    <property type="entry name" value="AraC_binding_2"/>
    <property type="match status" value="1"/>
</dbReference>
<dbReference type="PROSITE" id="PS00041">
    <property type="entry name" value="HTH_ARAC_FAMILY_1"/>
    <property type="match status" value="1"/>
</dbReference>
<keyword evidence="3" id="KW-0804">Transcription</keyword>
<dbReference type="InterPro" id="IPR018060">
    <property type="entry name" value="HTH_AraC"/>
</dbReference>
<dbReference type="PROSITE" id="PS01124">
    <property type="entry name" value="HTH_ARAC_FAMILY_2"/>
    <property type="match status" value="1"/>
</dbReference>
<evidence type="ECO:0000313" key="5">
    <source>
        <dbReference type="EMBL" id="MBP2055245.1"/>
    </source>
</evidence>
<organism evidence="5 6">
    <name type="scientific">Streptomyces griseochromogenes</name>
    <dbReference type="NCBI Taxonomy" id="68214"/>
    <lineage>
        <taxon>Bacteria</taxon>
        <taxon>Bacillati</taxon>
        <taxon>Actinomycetota</taxon>
        <taxon>Actinomycetes</taxon>
        <taxon>Kitasatosporales</taxon>
        <taxon>Streptomycetaceae</taxon>
        <taxon>Streptomyces</taxon>
    </lineage>
</organism>
<keyword evidence="2" id="KW-0238">DNA-binding</keyword>
<feature type="domain" description="HTH araC/xylS-type" evidence="4">
    <location>
        <begin position="221"/>
        <end position="322"/>
    </location>
</feature>
<gene>
    <name evidence="5" type="ORF">J2Z21_008259</name>
</gene>
<name>A0ABS4M6E5_9ACTN</name>
<accession>A0ABS4M6E5</accession>
<dbReference type="InterPro" id="IPR050204">
    <property type="entry name" value="AraC_XylS_family_regulators"/>
</dbReference>
<dbReference type="PANTHER" id="PTHR46796:SF6">
    <property type="entry name" value="ARAC SUBFAMILY"/>
    <property type="match status" value="1"/>
</dbReference>
<keyword evidence="1" id="KW-0805">Transcription regulation</keyword>
<reference evidence="5 6" key="1">
    <citation type="submission" date="2021-03" db="EMBL/GenBank/DDBJ databases">
        <title>Genomic Encyclopedia of Type Strains, Phase IV (KMG-IV): sequencing the most valuable type-strain genomes for metagenomic binning, comparative biology and taxonomic classification.</title>
        <authorList>
            <person name="Goeker M."/>
        </authorList>
    </citation>
    <scope>NUCLEOTIDE SEQUENCE [LARGE SCALE GENOMIC DNA]</scope>
    <source>
        <strain evidence="5 6">DSM 40499</strain>
    </source>
</reference>
<dbReference type="Gene3D" id="1.10.10.60">
    <property type="entry name" value="Homeodomain-like"/>
    <property type="match status" value="1"/>
</dbReference>
<proteinExistence type="predicted"/>
<protein>
    <submittedName>
        <fullName evidence="5">AraC-like DNA-binding protein</fullName>
    </submittedName>
</protein>
<evidence type="ECO:0000256" key="1">
    <source>
        <dbReference type="ARBA" id="ARBA00023015"/>
    </source>
</evidence>
<comment type="caution">
    <text evidence="5">The sequence shown here is derived from an EMBL/GenBank/DDBJ whole genome shotgun (WGS) entry which is preliminary data.</text>
</comment>
<dbReference type="InterPro" id="IPR009057">
    <property type="entry name" value="Homeodomain-like_sf"/>
</dbReference>
<evidence type="ECO:0000256" key="3">
    <source>
        <dbReference type="ARBA" id="ARBA00023163"/>
    </source>
</evidence>
<evidence type="ECO:0000313" key="6">
    <source>
        <dbReference type="Proteomes" id="UP001519309"/>
    </source>
</evidence>
<evidence type="ECO:0000259" key="4">
    <source>
        <dbReference type="PROSITE" id="PS01124"/>
    </source>
</evidence>
<sequence>MNRLLSDEMVFRSEDVPAADRFDYWTELLGRTHAPMELRSDHVDDFRASQRVLGLGAVTVWSATFQPLVFRRTPKLIRQSDPETYHLSLVVRGSGAGVWRHRETEYKPYDVFINSSSLPNDVYSTGDPVQTVALEVPKALLPLPRDMAGRIVGARVSARDGMGALLAQFLTRLIADPAAYQPSDRPRLATVVTPLVAALFAHLLEADDCLPPETRRRALTLRLQAFIREHLHDPHLTPSSIAAAHHISTSYLHRLFQDEDATVAAWIRRLRLEAARCDLADPAHQDIPIHAIAARWGFPRAADFSRAYRAAYGTTPKDHRHQALHGRA</sequence>
<dbReference type="SUPFAM" id="SSF46689">
    <property type="entry name" value="Homeodomain-like"/>
    <property type="match status" value="1"/>
</dbReference>